<sequence>MTWMRLIDRRRGVVYVGKSSILEEGCHRAPHAGQAQSLPQTPHLAAPTEAAECPPNLPCRLTLIGDSLGKVKKVLRLASSKLDVSRCLTRQAPRNQSQYSWSRHGGIGDPTTLLELCPPTLIPVNKSVRPPDIVALSYGCKELVDIHQGTQHRFLSIELALHSVYLVELDNFYYTNPCSSLGSPILSPAALISAPATVPVSSCIGKWGPSCGIATNRMLKTKTNDKLELSISLNNLAPNSIHADLFASEVSIVMRQNAPLDVEKWSQVENDVKQKICDIILQIRKIVLAKANICYRSWHSRLREHYELYQTDEEQLQNSPNNVLLETWKNLVCYFRSPSLPTLGVNSLQVGMAIPPELAGTHPVPTHSAPRRVFSGAGSWEGRGGIGFK</sequence>
<reference evidence="1 2" key="1">
    <citation type="submission" date="2019-01" db="EMBL/GenBank/DDBJ databases">
        <title>Sequencing of cultivated peanut Arachis hypogaea provides insights into genome evolution and oil improvement.</title>
        <authorList>
            <person name="Chen X."/>
        </authorList>
    </citation>
    <scope>NUCLEOTIDE SEQUENCE [LARGE SCALE GENOMIC DNA]</scope>
    <source>
        <strain evidence="2">cv. Fuhuasheng</strain>
        <tissue evidence="1">Leaves</tissue>
    </source>
</reference>
<protein>
    <submittedName>
        <fullName evidence="1">Uncharacterized protein</fullName>
    </submittedName>
</protein>
<comment type="caution">
    <text evidence="1">The sequence shown here is derived from an EMBL/GenBank/DDBJ whole genome shotgun (WGS) entry which is preliminary data.</text>
</comment>
<accession>A0A445BGE6</accession>
<dbReference type="EMBL" id="SDMP01000009">
    <property type="protein sequence ID" value="RYR37762.1"/>
    <property type="molecule type" value="Genomic_DNA"/>
</dbReference>
<keyword evidence="2" id="KW-1185">Reference proteome</keyword>
<dbReference type="PANTHER" id="PTHR33499:SF43">
    <property type="entry name" value="TRANSPOSASE, PTTA_EN_SPM, PLANT"/>
    <property type="match status" value="1"/>
</dbReference>
<evidence type="ECO:0000313" key="1">
    <source>
        <dbReference type="EMBL" id="RYR37762.1"/>
    </source>
</evidence>
<evidence type="ECO:0000313" key="2">
    <source>
        <dbReference type="Proteomes" id="UP000289738"/>
    </source>
</evidence>
<gene>
    <name evidence="1" type="ORF">Ahy_A09g042647</name>
</gene>
<organism evidence="1 2">
    <name type="scientific">Arachis hypogaea</name>
    <name type="common">Peanut</name>
    <dbReference type="NCBI Taxonomy" id="3818"/>
    <lineage>
        <taxon>Eukaryota</taxon>
        <taxon>Viridiplantae</taxon>
        <taxon>Streptophyta</taxon>
        <taxon>Embryophyta</taxon>
        <taxon>Tracheophyta</taxon>
        <taxon>Spermatophyta</taxon>
        <taxon>Magnoliopsida</taxon>
        <taxon>eudicotyledons</taxon>
        <taxon>Gunneridae</taxon>
        <taxon>Pentapetalae</taxon>
        <taxon>rosids</taxon>
        <taxon>fabids</taxon>
        <taxon>Fabales</taxon>
        <taxon>Fabaceae</taxon>
        <taxon>Papilionoideae</taxon>
        <taxon>50 kb inversion clade</taxon>
        <taxon>dalbergioids sensu lato</taxon>
        <taxon>Dalbergieae</taxon>
        <taxon>Pterocarpus clade</taxon>
        <taxon>Arachis</taxon>
    </lineage>
</organism>
<dbReference type="Proteomes" id="UP000289738">
    <property type="component" value="Chromosome A09"/>
</dbReference>
<dbReference type="PANTHER" id="PTHR33499">
    <property type="entry name" value="OS12G0282400 PROTEIN-RELATED"/>
    <property type="match status" value="1"/>
</dbReference>
<proteinExistence type="predicted"/>
<dbReference type="AlphaFoldDB" id="A0A445BGE6"/>
<name>A0A445BGE6_ARAHY</name>